<protein>
    <submittedName>
        <fullName evidence="2">Uncharacterized protein</fullName>
    </submittedName>
</protein>
<evidence type="ECO:0000313" key="3">
    <source>
        <dbReference type="Proteomes" id="UP001190926"/>
    </source>
</evidence>
<name>A0AAD4JD31_PERFH</name>
<evidence type="ECO:0000313" key="2">
    <source>
        <dbReference type="EMBL" id="KAH6830928.1"/>
    </source>
</evidence>
<dbReference type="PANTHER" id="PTHR34780">
    <property type="entry name" value="OS08G0427800 PROTEIN"/>
    <property type="match status" value="1"/>
</dbReference>
<organism evidence="2 3">
    <name type="scientific">Perilla frutescens var. hirtella</name>
    <name type="common">Perilla citriodora</name>
    <name type="synonym">Perilla setoyensis</name>
    <dbReference type="NCBI Taxonomy" id="608512"/>
    <lineage>
        <taxon>Eukaryota</taxon>
        <taxon>Viridiplantae</taxon>
        <taxon>Streptophyta</taxon>
        <taxon>Embryophyta</taxon>
        <taxon>Tracheophyta</taxon>
        <taxon>Spermatophyta</taxon>
        <taxon>Magnoliopsida</taxon>
        <taxon>eudicotyledons</taxon>
        <taxon>Gunneridae</taxon>
        <taxon>Pentapetalae</taxon>
        <taxon>asterids</taxon>
        <taxon>lamiids</taxon>
        <taxon>Lamiales</taxon>
        <taxon>Lamiaceae</taxon>
        <taxon>Nepetoideae</taxon>
        <taxon>Elsholtzieae</taxon>
        <taxon>Perilla</taxon>
    </lineage>
</organism>
<comment type="caution">
    <text evidence="2">The sequence shown here is derived from an EMBL/GenBank/DDBJ whole genome shotgun (WGS) entry which is preliminary data.</text>
</comment>
<sequence length="81" mass="9331">MPAMEHKMMMNNNKMEMEEDDAYRGVGIHSQVKKVKQEMEKINRLALQQAEARPPLAEISRHHHRSRSPLGLSQRPISVGN</sequence>
<evidence type="ECO:0000256" key="1">
    <source>
        <dbReference type="SAM" id="MobiDB-lite"/>
    </source>
</evidence>
<dbReference type="PANTHER" id="PTHR34780:SF2">
    <property type="entry name" value="GENOME ASSEMBLY, CHROMOSOME: A02"/>
    <property type="match status" value="1"/>
</dbReference>
<dbReference type="EMBL" id="SDAM02000091">
    <property type="protein sequence ID" value="KAH6830928.1"/>
    <property type="molecule type" value="Genomic_DNA"/>
</dbReference>
<reference evidence="2 3" key="1">
    <citation type="journal article" date="2021" name="Nat. Commun.">
        <title>Incipient diploidization of the medicinal plant Perilla within 10,000 years.</title>
        <authorList>
            <person name="Zhang Y."/>
            <person name="Shen Q."/>
            <person name="Leng L."/>
            <person name="Zhang D."/>
            <person name="Chen S."/>
            <person name="Shi Y."/>
            <person name="Ning Z."/>
            <person name="Chen S."/>
        </authorList>
    </citation>
    <scope>NUCLEOTIDE SEQUENCE [LARGE SCALE GENOMIC DNA]</scope>
    <source>
        <strain evidence="3">cv. PC099</strain>
    </source>
</reference>
<gene>
    <name evidence="2" type="ORF">C2S53_005852</name>
</gene>
<proteinExistence type="predicted"/>
<dbReference type="Proteomes" id="UP001190926">
    <property type="component" value="Unassembled WGS sequence"/>
</dbReference>
<accession>A0AAD4JD31</accession>
<dbReference type="AlphaFoldDB" id="A0AAD4JD31"/>
<keyword evidence="3" id="KW-1185">Reference proteome</keyword>
<feature type="region of interest" description="Disordered" evidence="1">
    <location>
        <begin position="53"/>
        <end position="81"/>
    </location>
</feature>